<evidence type="ECO:0000313" key="2">
    <source>
        <dbReference type="Proteomes" id="UP000237347"/>
    </source>
</evidence>
<feature type="non-terminal residue" evidence="1">
    <location>
        <position position="69"/>
    </location>
</feature>
<name>A0AAW0IWM4_QUESU</name>
<comment type="caution">
    <text evidence="1">The sequence shown here is derived from an EMBL/GenBank/DDBJ whole genome shotgun (WGS) entry which is preliminary data.</text>
</comment>
<keyword evidence="2" id="KW-1185">Reference proteome</keyword>
<sequence length="69" mass="7369">MERKVVIMLHSPLSDNGKCITTHRKSPASSLGKAALQAIIASEIITSVATGCICCCRRGPQPTSICNWI</sequence>
<gene>
    <name evidence="1" type="ORF">CFP56_040919</name>
</gene>
<dbReference type="AlphaFoldDB" id="A0AAW0IWM4"/>
<organism evidence="1 2">
    <name type="scientific">Quercus suber</name>
    <name type="common">Cork oak</name>
    <dbReference type="NCBI Taxonomy" id="58331"/>
    <lineage>
        <taxon>Eukaryota</taxon>
        <taxon>Viridiplantae</taxon>
        <taxon>Streptophyta</taxon>
        <taxon>Embryophyta</taxon>
        <taxon>Tracheophyta</taxon>
        <taxon>Spermatophyta</taxon>
        <taxon>Magnoliopsida</taxon>
        <taxon>eudicotyledons</taxon>
        <taxon>Gunneridae</taxon>
        <taxon>Pentapetalae</taxon>
        <taxon>rosids</taxon>
        <taxon>fabids</taxon>
        <taxon>Fagales</taxon>
        <taxon>Fagaceae</taxon>
        <taxon>Quercus</taxon>
    </lineage>
</organism>
<proteinExistence type="predicted"/>
<evidence type="ECO:0000313" key="1">
    <source>
        <dbReference type="EMBL" id="KAK7818799.1"/>
    </source>
</evidence>
<protein>
    <submittedName>
        <fullName evidence="1">Uncharacterized protein</fullName>
    </submittedName>
</protein>
<dbReference type="EMBL" id="PKMF04000810">
    <property type="protein sequence ID" value="KAK7818799.1"/>
    <property type="molecule type" value="Genomic_DNA"/>
</dbReference>
<dbReference type="Proteomes" id="UP000237347">
    <property type="component" value="Unassembled WGS sequence"/>
</dbReference>
<accession>A0AAW0IWM4</accession>
<reference evidence="1 2" key="1">
    <citation type="journal article" date="2018" name="Sci. Data">
        <title>The draft genome sequence of cork oak.</title>
        <authorList>
            <person name="Ramos A.M."/>
            <person name="Usie A."/>
            <person name="Barbosa P."/>
            <person name="Barros P.M."/>
            <person name="Capote T."/>
            <person name="Chaves I."/>
            <person name="Simoes F."/>
            <person name="Abreu I."/>
            <person name="Carrasquinho I."/>
            <person name="Faro C."/>
            <person name="Guimaraes J.B."/>
            <person name="Mendonca D."/>
            <person name="Nobrega F."/>
            <person name="Rodrigues L."/>
            <person name="Saibo N.J.M."/>
            <person name="Varela M.C."/>
            <person name="Egas C."/>
            <person name="Matos J."/>
            <person name="Miguel C.M."/>
            <person name="Oliveira M.M."/>
            <person name="Ricardo C.P."/>
            <person name="Goncalves S."/>
        </authorList>
    </citation>
    <scope>NUCLEOTIDE SEQUENCE [LARGE SCALE GENOMIC DNA]</scope>
    <source>
        <strain evidence="2">cv. HL8</strain>
    </source>
</reference>